<protein>
    <recommendedName>
        <fullName evidence="3">Ras-GEF domain-containing protein</fullName>
    </recommendedName>
</protein>
<evidence type="ECO:0000313" key="4">
    <source>
        <dbReference type="EMBL" id="ELP94616.1"/>
    </source>
</evidence>
<dbReference type="PANTHER" id="PTHR23113:SF99">
    <property type="entry name" value="RASGEF DOMAIN-CONTAINING PROTEIN"/>
    <property type="match status" value="1"/>
</dbReference>
<dbReference type="PROSITE" id="PS50009">
    <property type="entry name" value="RASGEF_CAT"/>
    <property type="match status" value="1"/>
</dbReference>
<dbReference type="SMART" id="SM00147">
    <property type="entry name" value="RasGEF"/>
    <property type="match status" value="1"/>
</dbReference>
<dbReference type="GO" id="GO:0005886">
    <property type="term" value="C:plasma membrane"/>
    <property type="evidence" value="ECO:0007669"/>
    <property type="project" value="TreeGrafter"/>
</dbReference>
<evidence type="ECO:0000259" key="3">
    <source>
        <dbReference type="PROSITE" id="PS50009"/>
    </source>
</evidence>
<dbReference type="VEuPathDB" id="AmoebaDB:EIN_498060"/>
<dbReference type="RefSeq" id="XP_004261387.1">
    <property type="nucleotide sequence ID" value="XM_004261339.1"/>
</dbReference>
<evidence type="ECO:0000256" key="2">
    <source>
        <dbReference type="PROSITE-ProRule" id="PRU00168"/>
    </source>
</evidence>
<keyword evidence="5" id="KW-1185">Reference proteome</keyword>
<dbReference type="Pfam" id="PF00617">
    <property type="entry name" value="RasGEF"/>
    <property type="match status" value="1"/>
</dbReference>
<dbReference type="GeneID" id="14893638"/>
<dbReference type="GO" id="GO:0007265">
    <property type="term" value="P:Ras protein signal transduction"/>
    <property type="evidence" value="ECO:0007669"/>
    <property type="project" value="TreeGrafter"/>
</dbReference>
<feature type="domain" description="Ras-GEF" evidence="3">
    <location>
        <begin position="395"/>
        <end position="600"/>
    </location>
</feature>
<dbReference type="InterPro" id="IPR023578">
    <property type="entry name" value="Ras_GEF_dom_sf"/>
</dbReference>
<dbReference type="AlphaFoldDB" id="A0A0A1UDI6"/>
<dbReference type="Proteomes" id="UP000014680">
    <property type="component" value="Unassembled WGS sequence"/>
</dbReference>
<organism evidence="4 5">
    <name type="scientific">Entamoeba invadens IP1</name>
    <dbReference type="NCBI Taxonomy" id="370355"/>
    <lineage>
        <taxon>Eukaryota</taxon>
        <taxon>Amoebozoa</taxon>
        <taxon>Evosea</taxon>
        <taxon>Archamoebae</taxon>
        <taxon>Mastigamoebida</taxon>
        <taxon>Entamoebidae</taxon>
        <taxon>Entamoeba</taxon>
    </lineage>
</organism>
<evidence type="ECO:0000313" key="5">
    <source>
        <dbReference type="Proteomes" id="UP000014680"/>
    </source>
</evidence>
<dbReference type="InterPro" id="IPR001895">
    <property type="entry name" value="RASGEF_cat_dom"/>
</dbReference>
<evidence type="ECO:0000256" key="1">
    <source>
        <dbReference type="ARBA" id="ARBA00022658"/>
    </source>
</evidence>
<gene>
    <name evidence="4" type="ORF">EIN_498060</name>
</gene>
<dbReference type="Gene3D" id="1.10.840.10">
    <property type="entry name" value="Ras guanine-nucleotide exchange factors catalytic domain"/>
    <property type="match status" value="1"/>
</dbReference>
<proteinExistence type="predicted"/>
<dbReference type="EMBL" id="KB206184">
    <property type="protein sequence ID" value="ELP94616.1"/>
    <property type="molecule type" value="Genomic_DNA"/>
</dbReference>
<keyword evidence="1 2" id="KW-0344">Guanine-nucleotide releasing factor</keyword>
<dbReference type="KEGG" id="eiv:EIN_498060"/>
<dbReference type="InterPro" id="IPR008937">
    <property type="entry name" value="Ras-like_GEF"/>
</dbReference>
<dbReference type="OrthoDB" id="546434at2759"/>
<dbReference type="PANTHER" id="PTHR23113">
    <property type="entry name" value="GUANINE NUCLEOTIDE EXCHANGE FACTOR"/>
    <property type="match status" value="1"/>
</dbReference>
<sequence length="600" mass="69365">MKRRVQHFSLKHTSPLIKSDLIFFTPRKKINANSESAKIPEESAKLHVIPSFNKRRTVGIFDAPIHLYLLVNKIIQNEKVLEDELYEQCECADKNILSSTNTLNPSEIEEIVYLFIKNLSELNQPLFESIDDFDGIEMPFTNNTIVLLKIRIWRMSSNRRVLIKAASKIYSHLQNTTGTISLHLFKVLLNNEGELGIPEMIGLNLLLQCLDMYEKEIFEPNAHDPFFKDDNVEMQSVVGGRKETLVQILFDPFFENKAYLRQFVHTIPYIMTEQFFFEKVVEEFNAIVKEQMMNDDKVAQRQRRFETTVLTWIEQSGKLVAQIEPDVITKLKQSEILTSKRLSGSFRLALTEQLNLLQLSTRKVKVSLYTNNSFTQEHPSDLKLDSEIEELLSEKVSVLAEQLVLFDYKSFVQIKAYEAYLDCGNHSMQNYITKTKRIENMFLVLLQQNKTKIGQVIKIAKMCFELKGFNIAYILFSVLVKISIESPTLFAKTEKSKLSKFKALEDHFQISKNFANYRKILEKAHLPKVPVVSIWIHDIISINQMPLTFEGTDDIFNFQQLQVISAIVKEINEVQTVAFTIAPNKEIQNKLDALVKSAKL</sequence>
<dbReference type="GO" id="GO:0005085">
    <property type="term" value="F:guanyl-nucleotide exchange factor activity"/>
    <property type="evidence" value="ECO:0007669"/>
    <property type="project" value="UniProtKB-KW"/>
</dbReference>
<dbReference type="InterPro" id="IPR036964">
    <property type="entry name" value="RASGEF_cat_dom_sf"/>
</dbReference>
<accession>A0A0A1UDI6</accession>
<dbReference type="SUPFAM" id="SSF48366">
    <property type="entry name" value="Ras GEF"/>
    <property type="match status" value="1"/>
</dbReference>
<reference evidence="4 5" key="1">
    <citation type="submission" date="2012-10" db="EMBL/GenBank/DDBJ databases">
        <authorList>
            <person name="Zafar N."/>
            <person name="Inman J."/>
            <person name="Hall N."/>
            <person name="Lorenzi H."/>
            <person name="Caler E."/>
        </authorList>
    </citation>
    <scope>NUCLEOTIDE SEQUENCE [LARGE SCALE GENOMIC DNA]</scope>
    <source>
        <strain evidence="4 5">IP1</strain>
    </source>
</reference>
<name>A0A0A1UDI6_ENTIV</name>